<dbReference type="STRING" id="1385511.GCA_000425225_01734"/>
<sequence length="366" mass="42440">MFPSLKNRIQSEENRLISYDTFIQYALYDQENGYYNLSGPKVGKEGDFYTSSHIHRVFSQVLANYFIHISQSLEIPLHICEIGAGDGTFAKEVCEFLSQKDLEYIYDAVEVSSEHRVMTSKIVKGQDDFHMFNSLEEWHAERKGFNGILFSNEWLDAQPVKVVTKQNGELYEVCIGIQGNDTLEEVLDPCSQDILDWLSSFNYQLIEGQRVEIPFYMDSLYKQISQALKKGIMLTIDYGYTHMELSHPARVSGSLRGYANHQMKDHVLYHPGEMDITHHVHWDTWMKIGEKYGFQSKLMKQKDFLLEANILEFLTEHASMDPFSEEHKRNRAIRSFIMGDQIADSFEVCVQAKGIELPEDIKKPMR</sequence>
<reference evidence="3 4" key="1">
    <citation type="submission" date="2013-08" db="EMBL/GenBank/DDBJ databases">
        <authorList>
            <person name="Huang J."/>
            <person name="Wang G."/>
        </authorList>
    </citation>
    <scope>NUCLEOTIDE SEQUENCE [LARGE SCALE GENOMIC DNA]</scope>
    <source>
        <strain evidence="3 4">BH030004</strain>
    </source>
</reference>
<comment type="caution">
    <text evidence="3">The sequence shown here is derived from an EMBL/GenBank/DDBJ whole genome shotgun (WGS) entry which is preliminary data.</text>
</comment>
<dbReference type="AlphaFoldDB" id="A0A0A5G1T1"/>
<dbReference type="Pfam" id="PF02636">
    <property type="entry name" value="Methyltransf_28"/>
    <property type="match status" value="1"/>
</dbReference>
<name>A0A0A5G1T1_9BACI</name>
<dbReference type="Proteomes" id="UP000030403">
    <property type="component" value="Unassembled WGS sequence"/>
</dbReference>
<proteinExistence type="predicted"/>
<dbReference type="InterPro" id="IPR003788">
    <property type="entry name" value="NDUFAF7"/>
</dbReference>
<accession>A0A0A5G1T1</accession>
<dbReference type="InterPro" id="IPR038375">
    <property type="entry name" value="NDUFAF7_sf"/>
</dbReference>
<dbReference type="GO" id="GO:0035243">
    <property type="term" value="F:protein-arginine omega-N symmetric methyltransferase activity"/>
    <property type="evidence" value="ECO:0007669"/>
    <property type="project" value="TreeGrafter"/>
</dbReference>
<dbReference type="OrthoDB" id="9794208at2"/>
<dbReference type="RefSeq" id="WP_027448598.1">
    <property type="nucleotide sequence ID" value="NZ_AVPF01000045.1"/>
</dbReference>
<keyword evidence="1" id="KW-0489">Methyltransferase</keyword>
<dbReference type="Gene3D" id="3.40.50.12710">
    <property type="match status" value="1"/>
</dbReference>
<keyword evidence="2" id="KW-0808">Transferase</keyword>
<dbReference type="PANTHER" id="PTHR12049">
    <property type="entry name" value="PROTEIN ARGININE METHYLTRANSFERASE NDUFAF7, MITOCHONDRIAL"/>
    <property type="match status" value="1"/>
</dbReference>
<evidence type="ECO:0000256" key="2">
    <source>
        <dbReference type="ARBA" id="ARBA00022679"/>
    </source>
</evidence>
<evidence type="ECO:0000313" key="4">
    <source>
        <dbReference type="Proteomes" id="UP000030403"/>
    </source>
</evidence>
<organism evidence="3 4">
    <name type="scientific">Pontibacillus marinus BH030004 = DSM 16465</name>
    <dbReference type="NCBI Taxonomy" id="1385511"/>
    <lineage>
        <taxon>Bacteria</taxon>
        <taxon>Bacillati</taxon>
        <taxon>Bacillota</taxon>
        <taxon>Bacilli</taxon>
        <taxon>Bacillales</taxon>
        <taxon>Bacillaceae</taxon>
        <taxon>Pontibacillus</taxon>
    </lineage>
</organism>
<protein>
    <recommendedName>
        <fullName evidence="5">SAM-dependent methyltransferase</fullName>
    </recommendedName>
</protein>
<dbReference type="GO" id="GO:0032259">
    <property type="term" value="P:methylation"/>
    <property type="evidence" value="ECO:0007669"/>
    <property type="project" value="UniProtKB-KW"/>
</dbReference>
<dbReference type="PANTHER" id="PTHR12049:SF7">
    <property type="entry name" value="PROTEIN ARGININE METHYLTRANSFERASE NDUFAF7, MITOCHONDRIAL"/>
    <property type="match status" value="1"/>
</dbReference>
<evidence type="ECO:0000313" key="3">
    <source>
        <dbReference type="EMBL" id="KGX85010.1"/>
    </source>
</evidence>
<dbReference type="EMBL" id="AVPF01000045">
    <property type="protein sequence ID" value="KGX85010.1"/>
    <property type="molecule type" value="Genomic_DNA"/>
</dbReference>
<dbReference type="InterPro" id="IPR029063">
    <property type="entry name" value="SAM-dependent_MTases_sf"/>
</dbReference>
<dbReference type="eggNOG" id="COG1565">
    <property type="taxonomic scope" value="Bacteria"/>
</dbReference>
<evidence type="ECO:0000256" key="1">
    <source>
        <dbReference type="ARBA" id="ARBA00022603"/>
    </source>
</evidence>
<dbReference type="SUPFAM" id="SSF53335">
    <property type="entry name" value="S-adenosyl-L-methionine-dependent methyltransferases"/>
    <property type="match status" value="1"/>
</dbReference>
<evidence type="ECO:0008006" key="5">
    <source>
        <dbReference type="Google" id="ProtNLM"/>
    </source>
</evidence>
<gene>
    <name evidence="3" type="ORF">N783_15450</name>
</gene>
<keyword evidence="4" id="KW-1185">Reference proteome</keyword>